<keyword evidence="2" id="KW-1185">Reference proteome</keyword>
<protein>
    <submittedName>
        <fullName evidence="3">Uncharacterized protein LOC115880689</fullName>
    </submittedName>
</protein>
<dbReference type="KEGG" id="soy:115880689"/>
<dbReference type="GeneID" id="115880689"/>
<dbReference type="PANTHER" id="PTHR21879:SF1">
    <property type="entry name" value="FI01546P"/>
    <property type="match status" value="1"/>
</dbReference>
<dbReference type="PANTHER" id="PTHR21879">
    <property type="entry name" value="FI03362P-RELATED-RELATED"/>
    <property type="match status" value="1"/>
</dbReference>
<proteinExistence type="predicted"/>
<dbReference type="AlphaFoldDB" id="A0A6J2XSM3"/>
<keyword evidence="1" id="KW-1133">Transmembrane helix</keyword>
<dbReference type="RefSeq" id="XP_030753830.1">
    <property type="nucleotide sequence ID" value="XM_030897970.1"/>
</dbReference>
<dbReference type="Proteomes" id="UP000504635">
    <property type="component" value="Unplaced"/>
</dbReference>
<reference evidence="3" key="1">
    <citation type="submission" date="2025-08" db="UniProtKB">
        <authorList>
            <consortium name="RefSeq"/>
        </authorList>
    </citation>
    <scope>IDENTIFICATION</scope>
    <source>
        <tissue evidence="3">Gonads</tissue>
    </source>
</reference>
<sequence>MVIKSDTCVDRLKEAITNFFTTHTVSVELETFTGRVLGKDGDGGGGFMNKKQMKKEKKYINYTFMVLLGIFGLTAPLVMKVLGLIAAQALISAKAAMIIVGSIALKKIFEKDHQGTSVKVHKISAGHDDEYDRMGKNGYLVYNNNRFNDYSHLNGGYSTNDDYYGNNIGSSNVT</sequence>
<dbReference type="InParanoid" id="A0A6J2XSM3"/>
<evidence type="ECO:0000256" key="1">
    <source>
        <dbReference type="SAM" id="Phobius"/>
    </source>
</evidence>
<evidence type="ECO:0000313" key="2">
    <source>
        <dbReference type="Proteomes" id="UP000504635"/>
    </source>
</evidence>
<evidence type="ECO:0000313" key="3">
    <source>
        <dbReference type="RefSeq" id="XP_030753830.1"/>
    </source>
</evidence>
<keyword evidence="1" id="KW-0472">Membrane</keyword>
<dbReference type="InterPro" id="IPR012464">
    <property type="entry name" value="DUF1676"/>
</dbReference>
<dbReference type="Pfam" id="PF07898">
    <property type="entry name" value="DUF1676"/>
    <property type="match status" value="1"/>
</dbReference>
<name>A0A6J2XSM3_SITOR</name>
<feature type="transmembrane region" description="Helical" evidence="1">
    <location>
        <begin position="85"/>
        <end position="105"/>
    </location>
</feature>
<dbReference type="OrthoDB" id="7303967at2759"/>
<organism evidence="2 3">
    <name type="scientific">Sitophilus oryzae</name>
    <name type="common">Rice weevil</name>
    <name type="synonym">Curculio oryzae</name>
    <dbReference type="NCBI Taxonomy" id="7048"/>
    <lineage>
        <taxon>Eukaryota</taxon>
        <taxon>Metazoa</taxon>
        <taxon>Ecdysozoa</taxon>
        <taxon>Arthropoda</taxon>
        <taxon>Hexapoda</taxon>
        <taxon>Insecta</taxon>
        <taxon>Pterygota</taxon>
        <taxon>Neoptera</taxon>
        <taxon>Endopterygota</taxon>
        <taxon>Coleoptera</taxon>
        <taxon>Polyphaga</taxon>
        <taxon>Cucujiformia</taxon>
        <taxon>Curculionidae</taxon>
        <taxon>Dryophthorinae</taxon>
        <taxon>Sitophilus</taxon>
    </lineage>
</organism>
<keyword evidence="1" id="KW-0812">Transmembrane</keyword>
<feature type="transmembrane region" description="Helical" evidence="1">
    <location>
        <begin position="59"/>
        <end position="79"/>
    </location>
</feature>
<dbReference type="GO" id="GO:0016020">
    <property type="term" value="C:membrane"/>
    <property type="evidence" value="ECO:0007669"/>
    <property type="project" value="TreeGrafter"/>
</dbReference>
<gene>
    <name evidence="3" type="primary">LOC115880689</name>
</gene>
<accession>A0A6J2XSM3</accession>